<dbReference type="PANTHER" id="PTHR23011">
    <property type="entry name" value="CYCLIC NUCLEOTIDE-BINDING DOMAIN CONTAINING PROTEIN"/>
    <property type="match status" value="1"/>
</dbReference>
<dbReference type="RefSeq" id="XP_017787260.1">
    <property type="nucleotide sequence ID" value="XM_017931771.1"/>
</dbReference>
<dbReference type="PROSITE" id="PS50042">
    <property type="entry name" value="CNMP_BINDING_3"/>
    <property type="match status" value="1"/>
</dbReference>
<accession>A0ABM1NKB0</accession>
<dbReference type="SMART" id="SM00100">
    <property type="entry name" value="cNMP"/>
    <property type="match status" value="1"/>
</dbReference>
<organism evidence="3 4">
    <name type="scientific">Nicrophorus vespilloides</name>
    <name type="common">Boreal carrion beetle</name>
    <dbReference type="NCBI Taxonomy" id="110193"/>
    <lineage>
        <taxon>Eukaryota</taxon>
        <taxon>Metazoa</taxon>
        <taxon>Ecdysozoa</taxon>
        <taxon>Arthropoda</taxon>
        <taxon>Hexapoda</taxon>
        <taxon>Insecta</taxon>
        <taxon>Pterygota</taxon>
        <taxon>Neoptera</taxon>
        <taxon>Endopterygota</taxon>
        <taxon>Coleoptera</taxon>
        <taxon>Polyphaga</taxon>
        <taxon>Staphyliniformia</taxon>
        <taxon>Silphidae</taxon>
        <taxon>Nicrophorinae</taxon>
        <taxon>Nicrophorus</taxon>
    </lineage>
</organism>
<dbReference type="Pfam" id="PF00027">
    <property type="entry name" value="cNMP_binding"/>
    <property type="match status" value="1"/>
</dbReference>
<dbReference type="CDD" id="cd00038">
    <property type="entry name" value="CAP_ED"/>
    <property type="match status" value="1"/>
</dbReference>
<evidence type="ECO:0000259" key="2">
    <source>
        <dbReference type="PROSITE" id="PS50042"/>
    </source>
</evidence>
<evidence type="ECO:0000313" key="3">
    <source>
        <dbReference type="Proteomes" id="UP000695000"/>
    </source>
</evidence>
<protein>
    <submittedName>
        <fullName evidence="4">Cyclic nucleotide-binding domain-containing protein 2-like</fullName>
    </submittedName>
</protein>
<dbReference type="GeneID" id="108569972"/>
<dbReference type="PANTHER" id="PTHR23011:SF41">
    <property type="entry name" value="CYCLIC NUCLEOTIDE-BINDING DOMAIN-CONTAINING PROTEIN"/>
    <property type="match status" value="1"/>
</dbReference>
<feature type="compositionally biased region" description="Polar residues" evidence="1">
    <location>
        <begin position="316"/>
        <end position="331"/>
    </location>
</feature>
<dbReference type="Gene3D" id="2.60.120.10">
    <property type="entry name" value="Jelly Rolls"/>
    <property type="match status" value="2"/>
</dbReference>
<feature type="region of interest" description="Disordered" evidence="1">
    <location>
        <begin position="304"/>
        <end position="331"/>
    </location>
</feature>
<feature type="compositionally biased region" description="Low complexity" evidence="1">
    <location>
        <begin position="304"/>
        <end position="315"/>
    </location>
</feature>
<keyword evidence="3" id="KW-1185">Reference proteome</keyword>
<name>A0ABM1NKB0_NICVS</name>
<gene>
    <name evidence="4" type="primary">LOC108569972</name>
</gene>
<dbReference type="SUPFAM" id="SSF51206">
    <property type="entry name" value="cAMP-binding domain-like"/>
    <property type="match status" value="2"/>
</dbReference>
<proteinExistence type="predicted"/>
<dbReference type="InterPro" id="IPR014710">
    <property type="entry name" value="RmlC-like_jellyroll"/>
</dbReference>
<reference evidence="4" key="1">
    <citation type="submission" date="2025-08" db="UniProtKB">
        <authorList>
            <consortium name="RefSeq"/>
        </authorList>
    </citation>
    <scope>IDENTIFICATION</scope>
    <source>
        <tissue evidence="4">Whole Larva</tissue>
    </source>
</reference>
<evidence type="ECO:0000313" key="4">
    <source>
        <dbReference type="RefSeq" id="XP_017787260.1"/>
    </source>
</evidence>
<sequence length="331" mass="38163">MVNEKVMMSAIRARRRFKAIVRLVIENLAWLEEIEPLGDNIRKNVKLVMRKHKTAKSLLTLREKALLNKPAEDRTDEEKLLLYRRIGGLKCFRKYPENVKMELAGVTYFAYFGPNRVIVREHHYAHALYFIISGEVIATTEIIDPVTYDKVINNMGTMITGQTFGEVSLLHNLPRNATITTLTPTEFLVLKRGDFDRVLKSTIQTMWDHIESIMDSFTYFNDWDDLTKKECCVIAKIKYYKKDDIIFGDGFGLKQWVYFIVTGKCQMIESLQVEVSYVDGKKMYKQYEPAETVSIKVEQQSMDKSVSVHSASKKSPQSSITNTVTTGVKKE</sequence>
<dbReference type="InterPro" id="IPR000595">
    <property type="entry name" value="cNMP-bd_dom"/>
</dbReference>
<feature type="domain" description="Cyclic nucleotide-binding" evidence="2">
    <location>
        <begin position="91"/>
        <end position="216"/>
    </location>
</feature>
<dbReference type="Proteomes" id="UP000695000">
    <property type="component" value="Unplaced"/>
</dbReference>
<evidence type="ECO:0000256" key="1">
    <source>
        <dbReference type="SAM" id="MobiDB-lite"/>
    </source>
</evidence>
<dbReference type="InterPro" id="IPR018490">
    <property type="entry name" value="cNMP-bd_dom_sf"/>
</dbReference>